<gene>
    <name evidence="3" type="ORF">DCAR_0416379</name>
</gene>
<dbReference type="EMBL" id="CP093346">
    <property type="protein sequence ID" value="WOG97040.1"/>
    <property type="molecule type" value="Genomic_DNA"/>
</dbReference>
<dbReference type="SUPFAM" id="SSF46565">
    <property type="entry name" value="Chaperone J-domain"/>
    <property type="match status" value="1"/>
</dbReference>
<evidence type="ECO:0000313" key="3">
    <source>
        <dbReference type="EMBL" id="WOG97040.1"/>
    </source>
</evidence>
<name>A0AAF0WVU7_DAUCS</name>
<dbReference type="InterPro" id="IPR024593">
    <property type="entry name" value="DUF3444"/>
</dbReference>
<dbReference type="CDD" id="cd06257">
    <property type="entry name" value="DnaJ"/>
    <property type="match status" value="1"/>
</dbReference>
<dbReference type="Pfam" id="PF23551">
    <property type="entry name" value="Zn_ribbon_20"/>
    <property type="match status" value="1"/>
</dbReference>
<dbReference type="SMART" id="SM00271">
    <property type="entry name" value="DnaJ"/>
    <property type="match status" value="1"/>
</dbReference>
<proteinExistence type="predicted"/>
<dbReference type="PROSITE" id="PS50076">
    <property type="entry name" value="DNAJ_2"/>
    <property type="match status" value="1"/>
</dbReference>
<dbReference type="AlphaFoldDB" id="A0AAF0WVU7"/>
<dbReference type="Proteomes" id="UP000077755">
    <property type="component" value="Chromosome 4"/>
</dbReference>
<reference evidence="3" key="1">
    <citation type="journal article" date="2016" name="Nat. Genet.">
        <title>A high-quality carrot genome assembly provides new insights into carotenoid accumulation and asterid genome evolution.</title>
        <authorList>
            <person name="Iorizzo M."/>
            <person name="Ellison S."/>
            <person name="Senalik D."/>
            <person name="Zeng P."/>
            <person name="Satapoomin P."/>
            <person name="Huang J."/>
            <person name="Bowman M."/>
            <person name="Iovene M."/>
            <person name="Sanseverino W."/>
            <person name="Cavagnaro P."/>
            <person name="Yildiz M."/>
            <person name="Macko-Podgorni A."/>
            <person name="Moranska E."/>
            <person name="Grzebelus E."/>
            <person name="Grzebelus D."/>
            <person name="Ashrafi H."/>
            <person name="Zheng Z."/>
            <person name="Cheng S."/>
            <person name="Spooner D."/>
            <person name="Van Deynze A."/>
            <person name="Simon P."/>
        </authorList>
    </citation>
    <scope>NUCLEOTIDE SEQUENCE</scope>
    <source>
        <tissue evidence="3">Leaf</tissue>
    </source>
</reference>
<dbReference type="Pfam" id="PF11926">
    <property type="entry name" value="DUF3444"/>
    <property type="match status" value="1"/>
</dbReference>
<dbReference type="Gene3D" id="1.10.287.110">
    <property type="entry name" value="DnaJ domain"/>
    <property type="match status" value="1"/>
</dbReference>
<reference evidence="3" key="2">
    <citation type="submission" date="2022-03" db="EMBL/GenBank/DDBJ databases">
        <title>Draft title - Genomic analysis of global carrot germplasm unveils the trajectory of domestication and the origin of high carotenoid orange carrot.</title>
        <authorList>
            <person name="Iorizzo M."/>
            <person name="Ellison S."/>
            <person name="Senalik D."/>
            <person name="Macko-Podgorni A."/>
            <person name="Grzebelus D."/>
            <person name="Bostan H."/>
            <person name="Rolling W."/>
            <person name="Curaba J."/>
            <person name="Simon P."/>
        </authorList>
    </citation>
    <scope>NUCLEOTIDE SEQUENCE</scope>
    <source>
        <tissue evidence="3">Leaf</tissue>
    </source>
</reference>
<dbReference type="PANTHER" id="PTHR44137">
    <property type="entry name" value="BNAC03G44070D PROTEIN"/>
    <property type="match status" value="1"/>
</dbReference>
<dbReference type="InterPro" id="IPR056988">
    <property type="entry name" value="Zn_ribbon_pln"/>
</dbReference>
<feature type="region of interest" description="Disordered" evidence="1">
    <location>
        <begin position="226"/>
        <end position="298"/>
    </location>
</feature>
<dbReference type="InterPro" id="IPR001623">
    <property type="entry name" value="DnaJ_domain"/>
</dbReference>
<feature type="domain" description="J" evidence="2">
    <location>
        <begin position="66"/>
        <end position="130"/>
    </location>
</feature>
<feature type="compositionally biased region" description="Polar residues" evidence="1">
    <location>
        <begin position="227"/>
        <end position="262"/>
    </location>
</feature>
<dbReference type="PRINTS" id="PR00625">
    <property type="entry name" value="JDOMAIN"/>
</dbReference>
<evidence type="ECO:0000259" key="2">
    <source>
        <dbReference type="PROSITE" id="PS50076"/>
    </source>
</evidence>
<accession>A0AAF0WVU7</accession>
<dbReference type="PANTHER" id="PTHR44137:SF32">
    <property type="entry name" value="DNAJ HEAT SHOCK AMINO-TERMINAL DOMAIN PROTEIN"/>
    <property type="match status" value="1"/>
</dbReference>
<feature type="compositionally biased region" description="Basic residues" evidence="1">
    <location>
        <begin position="162"/>
        <end position="172"/>
    </location>
</feature>
<keyword evidence="4" id="KW-1185">Reference proteome</keyword>
<sequence>MECNRDEAGRAKIIAEKKLEDRDFAGAKKFALKAQNLYPPLEGLSQMLTVLDVYIAAENKIRGEMDCYGVLGVPCSSDDETIKKQYRKLALILHPDKNKTIGADGAFKLLSEAWGLLSDKAKRLAYNQRSLNGFQQRVPSQSGRPSAVPSGNGFHNVTSRAPHLKPKSHKKTASAPVFRRTDTFWTICNRCKMHYEYVKIYLNNTLLCPNCHQAFLAAEVEPPDNLPLSSSANSEQPHQKKSNQAPNGKSGKNTTSTQNVRQGGSAAPNLYKHSNLHSGTSSVSRTGKGEPSIAAKSANVVQQANERLKRACEESRGTFYKGEVPSKRRVVDGAGPAGSGFQNLFGLHGFSGIINKPNGTRELTPLETRNMLIGKALKEVKRKLSEWTLDAASKAEERSKVEQRKKLKNGMKFDEEVTVIGEYSLAKDGTREHVNCTSVDGESKEDPVALAMNVPDPDFHDFDMDRTESSFGDNQVWAAYDDDDGMPRFYAFIHKVITRKPFKMRISWLNSKTNNEFGPLEWVSRGFSKTCGEFRVGKYEINKSLNSFSHMVKWTKGARGVLQILPKKGDIWALYRNWSRDWNELTPDEVILEYDMVEVHDDYSEEQGVSVIPLVKVAGFRTVFHPHRDSDKVIKILKEEMFRFSHQVPHYTLTGQEAANAPKGYLELDPAATPMELLQVLSETDKVPAMKKENVEDKLQGTSGNGVVDTAEGSFQAEKDQVV</sequence>
<feature type="compositionally biased region" description="Polar residues" evidence="1">
    <location>
        <begin position="276"/>
        <end position="285"/>
    </location>
</feature>
<evidence type="ECO:0000313" key="4">
    <source>
        <dbReference type="Proteomes" id="UP000077755"/>
    </source>
</evidence>
<evidence type="ECO:0000256" key="1">
    <source>
        <dbReference type="SAM" id="MobiDB-lite"/>
    </source>
</evidence>
<feature type="region of interest" description="Disordered" evidence="1">
    <location>
        <begin position="135"/>
        <end position="174"/>
    </location>
</feature>
<dbReference type="InterPro" id="IPR036869">
    <property type="entry name" value="J_dom_sf"/>
</dbReference>
<feature type="region of interest" description="Disordered" evidence="1">
    <location>
        <begin position="691"/>
        <end position="723"/>
    </location>
</feature>
<dbReference type="Pfam" id="PF00226">
    <property type="entry name" value="DnaJ"/>
    <property type="match status" value="1"/>
</dbReference>
<organism evidence="3 4">
    <name type="scientific">Daucus carota subsp. sativus</name>
    <name type="common">Carrot</name>
    <dbReference type="NCBI Taxonomy" id="79200"/>
    <lineage>
        <taxon>Eukaryota</taxon>
        <taxon>Viridiplantae</taxon>
        <taxon>Streptophyta</taxon>
        <taxon>Embryophyta</taxon>
        <taxon>Tracheophyta</taxon>
        <taxon>Spermatophyta</taxon>
        <taxon>Magnoliopsida</taxon>
        <taxon>eudicotyledons</taxon>
        <taxon>Gunneridae</taxon>
        <taxon>Pentapetalae</taxon>
        <taxon>asterids</taxon>
        <taxon>campanulids</taxon>
        <taxon>Apiales</taxon>
        <taxon>Apiaceae</taxon>
        <taxon>Apioideae</taxon>
        <taxon>Scandiceae</taxon>
        <taxon>Daucinae</taxon>
        <taxon>Daucus</taxon>
        <taxon>Daucus sect. Daucus</taxon>
    </lineage>
</organism>
<dbReference type="KEGG" id="dcr:108215627"/>
<protein>
    <recommendedName>
        <fullName evidence="2">J domain-containing protein</fullName>
    </recommendedName>
</protein>
<feature type="compositionally biased region" description="Polar residues" evidence="1">
    <location>
        <begin position="135"/>
        <end position="144"/>
    </location>
</feature>